<protein>
    <recommendedName>
        <fullName evidence="9">C2H2-type domain-containing protein</fullName>
    </recommendedName>
</protein>
<evidence type="ECO:0000313" key="11">
    <source>
        <dbReference type="Proteomes" id="UP001331515"/>
    </source>
</evidence>
<dbReference type="PANTHER" id="PTHR14003:SF23">
    <property type="entry name" value="ZINC FINGER PROTEIN 143"/>
    <property type="match status" value="1"/>
</dbReference>
<dbReference type="Pfam" id="PF13894">
    <property type="entry name" value="zf-C2H2_4"/>
    <property type="match status" value="1"/>
</dbReference>
<feature type="domain" description="C2H2-type" evidence="9">
    <location>
        <begin position="262"/>
        <end position="289"/>
    </location>
</feature>
<evidence type="ECO:0000256" key="5">
    <source>
        <dbReference type="ARBA" id="ARBA00023242"/>
    </source>
</evidence>
<dbReference type="Gene3D" id="3.30.160.60">
    <property type="entry name" value="Classic Zinc Finger"/>
    <property type="match status" value="4"/>
</dbReference>
<evidence type="ECO:0000313" key="10">
    <source>
        <dbReference type="EMBL" id="KAK5920143.1"/>
    </source>
</evidence>
<sequence>MSPAASLHVQLASIMEVLANTAVAEICELVDSGLAVLQLEVSRSRKENEALRRKLRLVEIRAVRVTASGRTTAGGTALRTTAAGRTTAGGTALRTTACGTALPLSNARAAAQLAAHHQPGNGRRTGKTGGEKVRCGDSSEHDATRGTLAVGESIKVEDDELCSQTEPYRVDRHTEKEAPPPPTKQEVTKEVISSSCQRSEVSGESDCLIFEPQLQHPPLITHNPLGEDPSCSYASNSVSAPSDSNGFHLVTDEGNGQQGKQFFCTFCGKALACLKNLKTHLRVHTGEKPFVCSLCGTRFSDSSNLKRHQNVHTGEKRYGCAHCGKRFAQSGSLKVHMSVHIDCKQFRCSFCGKTFISGSHLRRHVNEHVNEKRFEETLP</sequence>
<evidence type="ECO:0000256" key="4">
    <source>
        <dbReference type="ARBA" id="ARBA00022833"/>
    </source>
</evidence>
<dbReference type="InterPro" id="IPR013087">
    <property type="entry name" value="Znf_C2H2_type"/>
</dbReference>
<accession>A0AAN8DLI2</accession>
<keyword evidence="1" id="KW-0479">Metal-binding</keyword>
<dbReference type="GO" id="GO:0031519">
    <property type="term" value="C:PcG protein complex"/>
    <property type="evidence" value="ECO:0007669"/>
    <property type="project" value="TreeGrafter"/>
</dbReference>
<dbReference type="Pfam" id="PF00096">
    <property type="entry name" value="zf-C2H2"/>
    <property type="match status" value="2"/>
</dbReference>
<dbReference type="Proteomes" id="UP001331515">
    <property type="component" value="Unassembled WGS sequence"/>
</dbReference>
<dbReference type="GO" id="GO:0000978">
    <property type="term" value="F:RNA polymerase II cis-regulatory region sequence-specific DNA binding"/>
    <property type="evidence" value="ECO:0007669"/>
    <property type="project" value="TreeGrafter"/>
</dbReference>
<comment type="caution">
    <text evidence="10">The sequence shown here is derived from an EMBL/GenBank/DDBJ whole genome shotgun (WGS) entry which is preliminary data.</text>
</comment>
<keyword evidence="11" id="KW-1185">Reference proteome</keyword>
<dbReference type="InterPro" id="IPR036236">
    <property type="entry name" value="Znf_C2H2_sf"/>
</dbReference>
<feature type="region of interest" description="Disordered" evidence="8">
    <location>
        <begin position="109"/>
        <end position="194"/>
    </location>
</feature>
<feature type="domain" description="C2H2-type" evidence="9">
    <location>
        <begin position="290"/>
        <end position="317"/>
    </location>
</feature>
<reference evidence="10 11" key="1">
    <citation type="journal article" date="2023" name="Mol. Biol. Evol.">
        <title>Genomics of Secondarily Temperate Adaptation in the Only Non-Antarctic Icefish.</title>
        <authorList>
            <person name="Rivera-Colon A.G."/>
            <person name="Rayamajhi N."/>
            <person name="Minhas B.F."/>
            <person name="Madrigal G."/>
            <person name="Bilyk K.T."/>
            <person name="Yoon V."/>
            <person name="Hune M."/>
            <person name="Gregory S."/>
            <person name="Cheng C.H.C."/>
            <person name="Catchen J.M."/>
        </authorList>
    </citation>
    <scope>NUCLEOTIDE SEQUENCE [LARGE SCALE GENOMIC DNA]</scope>
    <source>
        <tissue evidence="10">White muscle</tissue>
    </source>
</reference>
<evidence type="ECO:0000256" key="2">
    <source>
        <dbReference type="ARBA" id="ARBA00022737"/>
    </source>
</evidence>
<feature type="domain" description="C2H2-type" evidence="9">
    <location>
        <begin position="318"/>
        <end position="345"/>
    </location>
</feature>
<evidence type="ECO:0000256" key="7">
    <source>
        <dbReference type="SAM" id="Coils"/>
    </source>
</evidence>
<dbReference type="PROSITE" id="PS50157">
    <property type="entry name" value="ZINC_FINGER_C2H2_2"/>
    <property type="match status" value="4"/>
</dbReference>
<dbReference type="GO" id="GO:0000981">
    <property type="term" value="F:DNA-binding transcription factor activity, RNA polymerase II-specific"/>
    <property type="evidence" value="ECO:0007669"/>
    <property type="project" value="TreeGrafter"/>
</dbReference>
<feature type="compositionally biased region" description="Basic and acidic residues" evidence="8">
    <location>
        <begin position="129"/>
        <end position="144"/>
    </location>
</feature>
<dbReference type="PANTHER" id="PTHR14003">
    <property type="entry name" value="TRANSCRIPTIONAL REPRESSOR PROTEIN YY"/>
    <property type="match status" value="1"/>
</dbReference>
<name>A0AAN8DLI2_CHAGU</name>
<keyword evidence="2" id="KW-0677">Repeat</keyword>
<evidence type="ECO:0000256" key="6">
    <source>
        <dbReference type="PROSITE-ProRule" id="PRU00042"/>
    </source>
</evidence>
<evidence type="ECO:0000256" key="3">
    <source>
        <dbReference type="ARBA" id="ARBA00022771"/>
    </source>
</evidence>
<feature type="coiled-coil region" evidence="7">
    <location>
        <begin position="34"/>
        <end position="61"/>
    </location>
</feature>
<evidence type="ECO:0000259" key="9">
    <source>
        <dbReference type="PROSITE" id="PS50157"/>
    </source>
</evidence>
<feature type="compositionally biased region" description="Low complexity" evidence="8">
    <location>
        <begin position="109"/>
        <end position="118"/>
    </location>
</feature>
<proteinExistence type="predicted"/>
<feature type="domain" description="C2H2-type" evidence="9">
    <location>
        <begin position="346"/>
        <end position="373"/>
    </location>
</feature>
<dbReference type="AlphaFoldDB" id="A0AAN8DLI2"/>
<keyword evidence="3 6" id="KW-0863">Zinc-finger</keyword>
<dbReference type="GO" id="GO:0005667">
    <property type="term" value="C:transcription regulator complex"/>
    <property type="evidence" value="ECO:0007669"/>
    <property type="project" value="TreeGrafter"/>
</dbReference>
<evidence type="ECO:0000256" key="1">
    <source>
        <dbReference type="ARBA" id="ARBA00022723"/>
    </source>
</evidence>
<dbReference type="SMART" id="SM00355">
    <property type="entry name" value="ZnF_C2H2"/>
    <property type="match status" value="4"/>
</dbReference>
<dbReference type="FunFam" id="3.30.160.60:FF:000100">
    <property type="entry name" value="Zinc finger 45-like"/>
    <property type="match status" value="1"/>
</dbReference>
<dbReference type="FunFam" id="3.30.160.60:FF:000358">
    <property type="entry name" value="zinc finger protein 24"/>
    <property type="match status" value="1"/>
</dbReference>
<dbReference type="EMBL" id="JAURVH010001524">
    <property type="protein sequence ID" value="KAK5920143.1"/>
    <property type="molecule type" value="Genomic_DNA"/>
</dbReference>
<dbReference type="SUPFAM" id="SSF57667">
    <property type="entry name" value="beta-beta-alpha zinc fingers"/>
    <property type="match status" value="2"/>
</dbReference>
<dbReference type="GO" id="GO:0000785">
    <property type="term" value="C:chromatin"/>
    <property type="evidence" value="ECO:0007669"/>
    <property type="project" value="TreeGrafter"/>
</dbReference>
<dbReference type="PROSITE" id="PS00028">
    <property type="entry name" value="ZINC_FINGER_C2H2_1"/>
    <property type="match status" value="4"/>
</dbReference>
<evidence type="ECO:0000256" key="8">
    <source>
        <dbReference type="SAM" id="MobiDB-lite"/>
    </source>
</evidence>
<dbReference type="GO" id="GO:0008270">
    <property type="term" value="F:zinc ion binding"/>
    <property type="evidence" value="ECO:0007669"/>
    <property type="project" value="UniProtKB-KW"/>
</dbReference>
<organism evidence="10 11">
    <name type="scientific">Champsocephalus gunnari</name>
    <name type="common">Mackerel icefish</name>
    <dbReference type="NCBI Taxonomy" id="52237"/>
    <lineage>
        <taxon>Eukaryota</taxon>
        <taxon>Metazoa</taxon>
        <taxon>Chordata</taxon>
        <taxon>Craniata</taxon>
        <taxon>Vertebrata</taxon>
        <taxon>Euteleostomi</taxon>
        <taxon>Actinopterygii</taxon>
        <taxon>Neopterygii</taxon>
        <taxon>Teleostei</taxon>
        <taxon>Neoteleostei</taxon>
        <taxon>Acanthomorphata</taxon>
        <taxon>Eupercaria</taxon>
        <taxon>Perciformes</taxon>
        <taxon>Notothenioidei</taxon>
        <taxon>Channichthyidae</taxon>
        <taxon>Champsocephalus</taxon>
    </lineage>
</organism>
<keyword evidence="7" id="KW-0175">Coiled coil</keyword>
<keyword evidence="4" id="KW-0862">Zinc</keyword>
<feature type="compositionally biased region" description="Basic and acidic residues" evidence="8">
    <location>
        <begin position="168"/>
        <end position="178"/>
    </location>
</feature>
<gene>
    <name evidence="10" type="ORF">CgunFtcFv8_023982</name>
</gene>
<keyword evidence="5" id="KW-0539">Nucleus</keyword>